<evidence type="ECO:0000256" key="8">
    <source>
        <dbReference type="ARBA" id="ARBA00022528"/>
    </source>
</evidence>
<dbReference type="InterPro" id="IPR002562">
    <property type="entry name" value="3'-5'_exonuclease_dom"/>
</dbReference>
<dbReference type="PROSITE" id="PS50011">
    <property type="entry name" value="PROTEIN_KINASE_DOM"/>
    <property type="match status" value="1"/>
</dbReference>
<dbReference type="GO" id="GO:0015031">
    <property type="term" value="P:protein transport"/>
    <property type="evidence" value="ECO:0007669"/>
    <property type="project" value="UniProtKB-KW"/>
</dbReference>
<comment type="catalytic activity">
    <reaction evidence="30">
        <text>L-seryl-[protein] + ATP = O-phospho-L-seryl-[protein] + ADP + H(+)</text>
        <dbReference type="Rhea" id="RHEA:17989"/>
        <dbReference type="Rhea" id="RHEA-COMP:9863"/>
        <dbReference type="Rhea" id="RHEA-COMP:11604"/>
        <dbReference type="ChEBI" id="CHEBI:15378"/>
        <dbReference type="ChEBI" id="CHEBI:29999"/>
        <dbReference type="ChEBI" id="CHEBI:30616"/>
        <dbReference type="ChEBI" id="CHEBI:83421"/>
        <dbReference type="ChEBI" id="CHEBI:456216"/>
        <dbReference type="EC" id="2.7.11.1"/>
    </reaction>
</comment>
<dbReference type="InterPro" id="IPR030395">
    <property type="entry name" value="GP_PDE_dom"/>
</dbReference>
<evidence type="ECO:0000256" key="30">
    <source>
        <dbReference type="ARBA" id="ARBA00048679"/>
    </source>
</evidence>
<comment type="subcellular location">
    <subcellularLocation>
        <location evidence="1">Cell membrane</location>
        <topology evidence="1">Lipid-anchor</topology>
    </subcellularLocation>
    <subcellularLocation>
        <location evidence="2">Plastid</location>
        <location evidence="2">Chloroplast</location>
    </subcellularLocation>
</comment>
<evidence type="ECO:0000256" key="6">
    <source>
        <dbReference type="ARBA" id="ARBA00012513"/>
    </source>
</evidence>
<keyword evidence="22" id="KW-0040">ANK repeat</keyword>
<keyword evidence="35" id="KW-0067">ATP-binding</keyword>
<dbReference type="InterPro" id="IPR011009">
    <property type="entry name" value="Kinase-like_dom_sf"/>
</dbReference>
<evidence type="ECO:0000256" key="33">
    <source>
        <dbReference type="ARBA" id="ARBA00067995"/>
    </source>
</evidence>
<keyword evidence="19" id="KW-0653">Protein transport</keyword>
<evidence type="ECO:0000256" key="15">
    <source>
        <dbReference type="ARBA" id="ARBA00022763"/>
    </source>
</evidence>
<keyword evidence="21" id="KW-0809">Transit peptide</keyword>
<comment type="similarity">
    <text evidence="3">Belongs to the DNA polymerase type-A family.</text>
</comment>
<keyword evidence="24" id="KW-0564">Palmitate</keyword>
<evidence type="ECO:0000256" key="29">
    <source>
        <dbReference type="ARBA" id="ARBA00047899"/>
    </source>
</evidence>
<dbReference type="CDD" id="cd08640">
    <property type="entry name" value="DNA_pol_A_plastid_like"/>
    <property type="match status" value="1"/>
</dbReference>
<dbReference type="GO" id="GO:0005524">
    <property type="term" value="F:ATP binding"/>
    <property type="evidence" value="ECO:0007669"/>
    <property type="project" value="UniProtKB-UniRule"/>
</dbReference>
<keyword evidence="27" id="KW-0449">Lipoprotein</keyword>
<keyword evidence="40" id="KW-1185">Reference proteome</keyword>
<evidence type="ECO:0000256" key="34">
    <source>
        <dbReference type="ARBA" id="ARBA00079253"/>
    </source>
</evidence>
<dbReference type="GO" id="GO:0006264">
    <property type="term" value="P:mitochondrial DNA replication"/>
    <property type="evidence" value="ECO:0007669"/>
    <property type="project" value="UniProtKB-ARBA"/>
</dbReference>
<dbReference type="InterPro" id="IPR036770">
    <property type="entry name" value="Ankyrin_rpt-contain_sf"/>
</dbReference>
<name>A0A8S1ZW67_ARAAE</name>
<keyword evidence="10" id="KW-0808">Transferase</keyword>
<dbReference type="PROSITE" id="PS00107">
    <property type="entry name" value="PROTEIN_KINASE_ATP"/>
    <property type="match status" value="1"/>
</dbReference>
<dbReference type="PROSITE" id="PS51704">
    <property type="entry name" value="GP_PDE"/>
    <property type="match status" value="2"/>
</dbReference>
<dbReference type="Proteomes" id="UP000682877">
    <property type="component" value="Chromosome 3"/>
</dbReference>
<dbReference type="InterPro" id="IPR001098">
    <property type="entry name" value="DNA-dir_DNA_pol_A_palm_dom"/>
</dbReference>
<evidence type="ECO:0000256" key="10">
    <source>
        <dbReference type="ARBA" id="ARBA00022679"/>
    </source>
</evidence>
<dbReference type="SUPFAM" id="SSF56672">
    <property type="entry name" value="DNA/RNA polymerases"/>
    <property type="match status" value="1"/>
</dbReference>
<dbReference type="GO" id="GO:0033259">
    <property type="term" value="P:plastid DNA replication"/>
    <property type="evidence" value="ECO:0007669"/>
    <property type="project" value="UniProtKB-ARBA"/>
</dbReference>
<evidence type="ECO:0000256" key="5">
    <source>
        <dbReference type="ARBA" id="ARBA00012417"/>
    </source>
</evidence>
<keyword evidence="7" id="KW-0813">Transport</keyword>
<keyword evidence="15" id="KW-0227">DNA damage</keyword>
<keyword evidence="35" id="KW-0547">Nucleotide-binding</keyword>
<keyword evidence="18" id="KW-0269">Exonuclease</keyword>
<feature type="region of interest" description="Disordered" evidence="36">
    <location>
        <begin position="1197"/>
        <end position="1217"/>
    </location>
</feature>
<comment type="catalytic activity">
    <reaction evidence="29">
        <text>L-threonyl-[protein] + ATP = O-phospho-L-threonyl-[protein] + ADP + H(+)</text>
        <dbReference type="Rhea" id="RHEA:46608"/>
        <dbReference type="Rhea" id="RHEA-COMP:11060"/>
        <dbReference type="Rhea" id="RHEA-COMP:11605"/>
        <dbReference type="ChEBI" id="CHEBI:15378"/>
        <dbReference type="ChEBI" id="CHEBI:30013"/>
        <dbReference type="ChEBI" id="CHEBI:30616"/>
        <dbReference type="ChEBI" id="CHEBI:61977"/>
        <dbReference type="ChEBI" id="CHEBI:456216"/>
        <dbReference type="EC" id="2.7.11.1"/>
    </reaction>
</comment>
<evidence type="ECO:0000259" key="38">
    <source>
        <dbReference type="PROSITE" id="PS51704"/>
    </source>
</evidence>
<dbReference type="Pfam" id="PF07714">
    <property type="entry name" value="PK_Tyr_Ser-Thr"/>
    <property type="match status" value="1"/>
</dbReference>
<dbReference type="PANTHER" id="PTHR43620:SF10">
    <property type="entry name" value="GLYCEROPHOSPHODIESTER PHOSPHODIESTERASE GDPDL5"/>
    <property type="match status" value="1"/>
</dbReference>
<dbReference type="Gene3D" id="1.10.150.20">
    <property type="entry name" value="5' to 3' exonuclease, C-terminal subdomain"/>
    <property type="match status" value="1"/>
</dbReference>
<dbReference type="PRINTS" id="PR00868">
    <property type="entry name" value="DNAPOLI"/>
</dbReference>
<keyword evidence="17" id="KW-0378">Hydrolase</keyword>
<dbReference type="InterPro" id="IPR017441">
    <property type="entry name" value="Protein_kinase_ATP_BS"/>
</dbReference>
<evidence type="ECO:0000256" key="23">
    <source>
        <dbReference type="ARBA" id="ARBA00023125"/>
    </source>
</evidence>
<keyword evidence="8" id="KW-0150">Chloroplast</keyword>
<dbReference type="CDD" id="cd08604">
    <property type="entry name" value="GDPD_SHV3_repeat_2"/>
    <property type="match status" value="1"/>
</dbReference>
<evidence type="ECO:0000256" key="3">
    <source>
        <dbReference type="ARBA" id="ARBA00007705"/>
    </source>
</evidence>
<evidence type="ECO:0000256" key="28">
    <source>
        <dbReference type="ARBA" id="ARBA00047512"/>
    </source>
</evidence>
<organism evidence="39 40">
    <name type="scientific">Arabidopsis arenosa</name>
    <name type="common">Sand rock-cress</name>
    <name type="synonym">Cardaminopsis arenosa</name>
    <dbReference type="NCBI Taxonomy" id="38785"/>
    <lineage>
        <taxon>Eukaryota</taxon>
        <taxon>Viridiplantae</taxon>
        <taxon>Streptophyta</taxon>
        <taxon>Embryophyta</taxon>
        <taxon>Tracheophyta</taxon>
        <taxon>Spermatophyta</taxon>
        <taxon>Magnoliopsida</taxon>
        <taxon>eudicotyledons</taxon>
        <taxon>Gunneridae</taxon>
        <taxon>Pentapetalae</taxon>
        <taxon>rosids</taxon>
        <taxon>malvids</taxon>
        <taxon>Brassicales</taxon>
        <taxon>Brassicaceae</taxon>
        <taxon>Camelineae</taxon>
        <taxon>Arabidopsis</taxon>
    </lineage>
</organism>
<keyword evidence="26" id="KW-0234">DNA repair</keyword>
<dbReference type="FunFam" id="1.25.40.20:FF:000251">
    <property type="entry name" value="Protein LHCP TRANSLOCATION DEFECT"/>
    <property type="match status" value="1"/>
</dbReference>
<evidence type="ECO:0000256" key="19">
    <source>
        <dbReference type="ARBA" id="ARBA00022927"/>
    </source>
</evidence>
<dbReference type="Gene3D" id="3.30.420.10">
    <property type="entry name" value="Ribonuclease H-like superfamily/Ribonuclease H"/>
    <property type="match status" value="1"/>
</dbReference>
<evidence type="ECO:0000256" key="4">
    <source>
        <dbReference type="ARBA" id="ARBA00012247"/>
    </source>
</evidence>
<evidence type="ECO:0000256" key="2">
    <source>
        <dbReference type="ARBA" id="ARBA00004229"/>
    </source>
</evidence>
<dbReference type="GO" id="GO:0003887">
    <property type="term" value="F:DNA-directed DNA polymerase activity"/>
    <property type="evidence" value="ECO:0007669"/>
    <property type="project" value="UniProtKB-KW"/>
</dbReference>
<comment type="function">
    <text evidence="32">Involved in the import of light-harvesting complex proteins (LHCP) and subsequent routing of these proteins to the chloroplast signal recognition particle (SRP) pathway.</text>
</comment>
<dbReference type="GO" id="GO:0005886">
    <property type="term" value="C:plasma membrane"/>
    <property type="evidence" value="ECO:0007669"/>
    <property type="project" value="UniProtKB-SubCell"/>
</dbReference>
<protein>
    <recommendedName>
        <fullName evidence="33">Protein LHCP TRANSLOCATION DEFECT</fullName>
        <ecNumber evidence="6">2.7.11.1</ecNumber>
        <ecNumber evidence="5">2.7.7.7</ecNumber>
        <ecNumber evidence="4">3.1.4.46</ecNumber>
    </recommendedName>
    <alternativeName>
        <fullName evidence="34">DNA polymerase PolI-like B</fullName>
    </alternativeName>
</protein>
<keyword evidence="14" id="KW-0732">Signal</keyword>
<dbReference type="InterPro" id="IPR012337">
    <property type="entry name" value="RNaseH-like_sf"/>
</dbReference>
<evidence type="ECO:0000256" key="32">
    <source>
        <dbReference type="ARBA" id="ARBA00056210"/>
    </source>
</evidence>
<dbReference type="GO" id="GO:0006281">
    <property type="term" value="P:DNA repair"/>
    <property type="evidence" value="ECO:0007669"/>
    <property type="project" value="UniProtKB-KW"/>
</dbReference>
<feature type="domain" description="GP-PDE" evidence="38">
    <location>
        <begin position="337"/>
        <end position="645"/>
    </location>
</feature>
<dbReference type="InterPro" id="IPR036397">
    <property type="entry name" value="RNaseH_sf"/>
</dbReference>
<dbReference type="SMART" id="SM00482">
    <property type="entry name" value="POLAc"/>
    <property type="match status" value="1"/>
</dbReference>
<dbReference type="InterPro" id="IPR000719">
    <property type="entry name" value="Prot_kinase_dom"/>
</dbReference>
<dbReference type="GO" id="GO:0004674">
    <property type="term" value="F:protein serine/threonine kinase activity"/>
    <property type="evidence" value="ECO:0007669"/>
    <property type="project" value="UniProtKB-EC"/>
</dbReference>
<evidence type="ECO:0000256" key="1">
    <source>
        <dbReference type="ARBA" id="ARBA00004193"/>
    </source>
</evidence>
<gene>
    <name evidence="39" type="ORF">AARE701A_LOCUS7709</name>
</gene>
<dbReference type="Gene3D" id="1.25.40.20">
    <property type="entry name" value="Ankyrin repeat-containing domain"/>
    <property type="match status" value="1"/>
</dbReference>
<dbReference type="EC" id="3.1.4.46" evidence="4"/>
<dbReference type="SUPFAM" id="SSF56112">
    <property type="entry name" value="Protein kinase-like (PK-like)"/>
    <property type="match status" value="1"/>
</dbReference>
<reference evidence="39" key="1">
    <citation type="submission" date="2021-01" db="EMBL/GenBank/DDBJ databases">
        <authorList>
            <person name="Bezrukov I."/>
        </authorList>
    </citation>
    <scope>NUCLEOTIDE SEQUENCE</scope>
</reference>
<feature type="domain" description="Protein kinase" evidence="37">
    <location>
        <begin position="792"/>
        <end position="1135"/>
    </location>
</feature>
<evidence type="ECO:0000313" key="39">
    <source>
        <dbReference type="EMBL" id="CAE5967967.1"/>
    </source>
</evidence>
<dbReference type="Pfam" id="PF00476">
    <property type="entry name" value="DNA_pol_A"/>
    <property type="match status" value="2"/>
</dbReference>
<dbReference type="EC" id="2.7.11.1" evidence="6"/>
<dbReference type="InterPro" id="IPR001245">
    <property type="entry name" value="Ser-Thr/Tyr_kinase_cat_dom"/>
</dbReference>
<dbReference type="PANTHER" id="PTHR43620">
    <property type="entry name" value="GLYCEROPHOSPHORYL DIESTER PHOSPHODIESTERASE"/>
    <property type="match status" value="1"/>
</dbReference>
<dbReference type="GO" id="GO:0008889">
    <property type="term" value="F:glycerophosphodiester phosphodiesterase activity"/>
    <property type="evidence" value="ECO:0007669"/>
    <property type="project" value="UniProtKB-EC"/>
</dbReference>
<dbReference type="Pfam" id="PF03009">
    <property type="entry name" value="GDPD"/>
    <property type="match status" value="1"/>
</dbReference>
<dbReference type="Gene3D" id="3.20.20.190">
    <property type="entry name" value="Phosphatidylinositol (PI) phosphodiesterase"/>
    <property type="match status" value="2"/>
</dbReference>
<dbReference type="Gene3D" id="1.10.510.10">
    <property type="entry name" value="Transferase(Phosphotransferase) domain 1"/>
    <property type="match status" value="2"/>
</dbReference>
<evidence type="ECO:0000256" key="16">
    <source>
        <dbReference type="ARBA" id="ARBA00022798"/>
    </source>
</evidence>
<accession>A0A8S1ZW67</accession>
<dbReference type="FunFam" id="1.10.150.20:FF:000034">
    <property type="entry name" value="DNA polymerase I"/>
    <property type="match status" value="1"/>
</dbReference>
<dbReference type="FunFam" id="3.20.20.190:FF:000011">
    <property type="entry name" value="Glycerophosphodiester phosphodiesterase GDPDL3"/>
    <property type="match status" value="1"/>
</dbReference>
<evidence type="ECO:0000256" key="7">
    <source>
        <dbReference type="ARBA" id="ARBA00022448"/>
    </source>
</evidence>
<evidence type="ECO:0000256" key="12">
    <source>
        <dbReference type="ARBA" id="ARBA00022705"/>
    </source>
</evidence>
<dbReference type="GO" id="GO:0009507">
    <property type="term" value="C:chloroplast"/>
    <property type="evidence" value="ECO:0007669"/>
    <property type="project" value="UniProtKB-SubCell"/>
</dbReference>
<dbReference type="GO" id="GO:0008408">
    <property type="term" value="F:3'-5' exonuclease activity"/>
    <property type="evidence" value="ECO:0007669"/>
    <property type="project" value="InterPro"/>
</dbReference>
<evidence type="ECO:0000256" key="27">
    <source>
        <dbReference type="ARBA" id="ARBA00023288"/>
    </source>
</evidence>
<keyword evidence="25" id="KW-0325">Glycoprotein</keyword>
<proteinExistence type="inferred from homology"/>
<feature type="domain" description="GP-PDE" evidence="38">
    <location>
        <begin position="33"/>
        <end position="320"/>
    </location>
</feature>
<dbReference type="FunFam" id="3.30.200.20:FF:000244">
    <property type="entry name" value="Serine/threonine-protein kinase CDL1-like"/>
    <property type="match status" value="1"/>
</dbReference>
<dbReference type="EMBL" id="LR999453">
    <property type="protein sequence ID" value="CAE5967967.1"/>
    <property type="molecule type" value="Genomic_DNA"/>
</dbReference>
<dbReference type="SUPFAM" id="SSF48403">
    <property type="entry name" value="Ankyrin repeat"/>
    <property type="match status" value="1"/>
</dbReference>
<keyword evidence="11" id="KW-0548">Nucleotidyltransferase</keyword>
<evidence type="ECO:0000256" key="14">
    <source>
        <dbReference type="ARBA" id="ARBA00022729"/>
    </source>
</evidence>
<dbReference type="FunFam" id="3.30.420.10:FF:000051">
    <property type="entry name" value="DNA polymerase I"/>
    <property type="match status" value="1"/>
</dbReference>
<evidence type="ECO:0000256" key="18">
    <source>
        <dbReference type="ARBA" id="ARBA00022839"/>
    </source>
</evidence>
<keyword evidence="12" id="KW-0235">DNA replication</keyword>
<evidence type="ECO:0000256" key="13">
    <source>
        <dbReference type="ARBA" id="ARBA00022722"/>
    </source>
</evidence>
<keyword evidence="16" id="KW-0319">Glycerol metabolism</keyword>
<dbReference type="CDD" id="cd06139">
    <property type="entry name" value="DNA_polA_I_Ecoli_like_exo"/>
    <property type="match status" value="1"/>
</dbReference>
<dbReference type="EC" id="2.7.7.7" evidence="5"/>
<dbReference type="GO" id="GO:0003677">
    <property type="term" value="F:DNA binding"/>
    <property type="evidence" value="ECO:0007669"/>
    <property type="project" value="UniProtKB-KW"/>
</dbReference>
<dbReference type="GO" id="GO:0006071">
    <property type="term" value="P:glycerol metabolic process"/>
    <property type="evidence" value="ECO:0007669"/>
    <property type="project" value="UniProtKB-KW"/>
</dbReference>
<dbReference type="CDD" id="cd08603">
    <property type="entry name" value="GDPD_SHV3_repeat_1"/>
    <property type="match status" value="1"/>
</dbReference>
<evidence type="ECO:0000256" key="20">
    <source>
        <dbReference type="ARBA" id="ARBA00022932"/>
    </source>
</evidence>
<comment type="catalytic activity">
    <reaction evidence="31">
        <text>DNA(n) + a 2'-deoxyribonucleoside 5'-triphosphate = DNA(n+1) + diphosphate</text>
        <dbReference type="Rhea" id="RHEA:22508"/>
        <dbReference type="Rhea" id="RHEA-COMP:17339"/>
        <dbReference type="Rhea" id="RHEA-COMP:17340"/>
        <dbReference type="ChEBI" id="CHEBI:33019"/>
        <dbReference type="ChEBI" id="CHEBI:61560"/>
        <dbReference type="ChEBI" id="CHEBI:173112"/>
        <dbReference type="EC" id="2.7.7.7"/>
    </reaction>
</comment>
<dbReference type="Pfam" id="PF01612">
    <property type="entry name" value="DNA_pol_A_exo1"/>
    <property type="match status" value="1"/>
</dbReference>
<dbReference type="InterPro" id="IPR017946">
    <property type="entry name" value="PLC-like_Pdiesterase_TIM-brl"/>
</dbReference>
<dbReference type="InterPro" id="IPR002298">
    <property type="entry name" value="DNA_polymerase_A"/>
</dbReference>
<dbReference type="SUPFAM" id="SSF53098">
    <property type="entry name" value="Ribonuclease H-like"/>
    <property type="match status" value="1"/>
</dbReference>
<keyword evidence="9" id="KW-0934">Plastid</keyword>
<dbReference type="GO" id="GO:0005739">
    <property type="term" value="C:mitochondrion"/>
    <property type="evidence" value="ECO:0007669"/>
    <property type="project" value="UniProtKB-ARBA"/>
</dbReference>
<comment type="catalytic activity">
    <reaction evidence="28">
        <text>a sn-glycero-3-phosphodiester + H2O = an alcohol + sn-glycerol 3-phosphate + H(+)</text>
        <dbReference type="Rhea" id="RHEA:12969"/>
        <dbReference type="ChEBI" id="CHEBI:15377"/>
        <dbReference type="ChEBI" id="CHEBI:15378"/>
        <dbReference type="ChEBI" id="CHEBI:30879"/>
        <dbReference type="ChEBI" id="CHEBI:57597"/>
        <dbReference type="ChEBI" id="CHEBI:83408"/>
        <dbReference type="EC" id="3.1.4.46"/>
    </reaction>
</comment>
<evidence type="ECO:0000256" key="35">
    <source>
        <dbReference type="PROSITE-ProRule" id="PRU10141"/>
    </source>
</evidence>
<evidence type="ECO:0000256" key="26">
    <source>
        <dbReference type="ARBA" id="ARBA00023204"/>
    </source>
</evidence>
<evidence type="ECO:0000256" key="31">
    <source>
        <dbReference type="ARBA" id="ARBA00049244"/>
    </source>
</evidence>
<dbReference type="GO" id="GO:0006629">
    <property type="term" value="P:lipid metabolic process"/>
    <property type="evidence" value="ECO:0007669"/>
    <property type="project" value="InterPro"/>
</dbReference>
<evidence type="ECO:0000256" key="11">
    <source>
        <dbReference type="ARBA" id="ARBA00022695"/>
    </source>
</evidence>
<evidence type="ECO:0000259" key="37">
    <source>
        <dbReference type="PROSITE" id="PS50011"/>
    </source>
</evidence>
<dbReference type="Gene3D" id="3.30.70.370">
    <property type="match status" value="1"/>
</dbReference>
<keyword evidence="23" id="KW-0238">DNA-binding</keyword>
<keyword evidence="20" id="KW-0239">DNA-directed DNA polymerase</keyword>
<evidence type="ECO:0000256" key="9">
    <source>
        <dbReference type="ARBA" id="ARBA00022640"/>
    </source>
</evidence>
<dbReference type="SUPFAM" id="SSF51695">
    <property type="entry name" value="PLC-like phosphodiesterases"/>
    <property type="match status" value="2"/>
</dbReference>
<evidence type="ECO:0000313" key="40">
    <source>
        <dbReference type="Proteomes" id="UP000682877"/>
    </source>
</evidence>
<evidence type="ECO:0000256" key="17">
    <source>
        <dbReference type="ARBA" id="ARBA00022801"/>
    </source>
</evidence>
<dbReference type="InterPro" id="IPR043502">
    <property type="entry name" value="DNA/RNA_pol_sf"/>
</dbReference>
<keyword evidence="13" id="KW-0540">Nuclease</keyword>
<evidence type="ECO:0000256" key="24">
    <source>
        <dbReference type="ARBA" id="ARBA00023139"/>
    </source>
</evidence>
<feature type="binding site" evidence="35">
    <location>
        <position position="821"/>
    </location>
    <ligand>
        <name>ATP</name>
        <dbReference type="ChEBI" id="CHEBI:30616"/>
    </ligand>
</feature>
<evidence type="ECO:0000256" key="36">
    <source>
        <dbReference type="SAM" id="MobiDB-lite"/>
    </source>
</evidence>
<evidence type="ECO:0000256" key="22">
    <source>
        <dbReference type="ARBA" id="ARBA00023043"/>
    </source>
</evidence>
<evidence type="ECO:0000256" key="21">
    <source>
        <dbReference type="ARBA" id="ARBA00022946"/>
    </source>
</evidence>
<sequence>METRAKLCDDSFAEVGEKTALSSSWQTLSGKPPAVIARGGFSGMFPDSSSDAYQSVNITTSPDVMLWCDLQLTKDGVGICFPNLNLDNGSDVMTIYPNYKERFSVDFTWKELSDVKLARGVLSRPNIFDDLSSIMAIEEVAKLTASGLWLNIQDSAFYAQHNLSMRISVVSLSRRLKVNFISSPEISYLKSMKNSVKPTVTKLIFRFLKQDHIEPFTNQSYGSLAKNLSYIRTFSSGILVPKSYIWPVDSALYLQPHTSLVTDAHKEGLQVFASEFANDFVIAYNYSYDPSAEYLSFIDNGNFSVDGFISDFPVTPYRAINCFSHVDTKRAKEQAKITIISKNGASGDFPGCTDLAYERAESDGADILDCNVQMSKDKIPFCMSSIDLINSTNVIETSFKNLSSVVSEIQPRSGIYSFSLTMSQIQTLKPTISNPERDWGLFRNPRNNKAGKFLTLSEFLFLPNRYSSLLGILIEVENAAYLVEHQGISVVDAVLDELKRANNNQQNKTSARTILIQSTDKSVLMKFKEKNKMNHDELVYRVDKDIRDVEDSAVRDIKNFAGSIVIRKNSVFPYKGFFIFKKGPNVVSKLKSSGLRVYVETFSNEFVTQEYDFYADPTLEIDCFVRDIQVDGIVTDFPATTARYRKNQCYGKFDLTKTGELRTLGNPLLLPPAEAPYPLLVDSDVTEPPLPEVRSQTPASSPSKAEEKAIEVPFAFIAMAILRRFNRRSSSRQSIKDCIDAKNNITTFDNISFKTDSSRRRYISEEIAKLGKGNISAHIFTFRELCVATKNFNPDNQLGEGGFGRVYKGHIETPEQVVAVKQLDRNGYQGNREFLVEVMMLSLLHHQNLVNLVGYCADGDQRILVYEYMQNGSLEDHLLELARNKKKPLDWDTRMKVAAGAARGLDFGVVFLEMITGRRVIDTTKPTQEQNLVTWASPLFKDRRKFTLMADPLLEGKYPIKGLYQALAVAAMCLQEEAATRPMMSDVVTALELASLTTAMGVSLRHLSPSSFWVSRRPRVSSSILSFLVPRRRILCTRKIAITKGNAGYSTATDCGGSHGFQHSGGHQRSSSVEFSGEWKLNLGSKTARMVPPTVKQAGAVSAWREEVNNKLRGRNGEHANNQDDALGNYFKGFVPKLDDVQSYGNGHNFDYNLKPGTDITTLGRELNGFMQTNSVRGPVIALPSKDIEVGGKTDVTLKGDEDAHGKRKPLNSDTSLDSASYKKTATISNVEKCANLSKVRANLKKIYNRVLVVDNVSSAKETVAMLMNQYRNLVHACDTEVSRIDVKTETPVDHGEMICFSIYCGSEADFGDGKSCIWVDVLGENGRDILAEFKPFFEDLSIKKVWHNYSFDNHIIRNYGIKLSGFHGDTMHMARLWDSSRRISGGYSLEALTSDPRVLGGTETKEEAELFGKISMKKIFGKGKLKKDGSEGKLVIIPPVKELQMEDREAWISYSALDSISTLKLYESMKKQLQAKKWFLDGNLISKQNMFDFYQEYWQPFGELLAKMESEGMLVDRDYLAQIEIVAKAEQEIAVSRFRSWASKHCPDAKHMNVGSDTQLRQLFFGGISNSCNDEDLPYEKLFKVPNVDKVIEQGKKRATKFRNIKLHRISDRPLPTEKFTASGWPSVSGDTLKALAGKVSAEYDYTEGVSDTCLEENIGDDDCISLPDEVLETQHSNSIVESDTSAYGTAFDAFGGGESGKEACHAIAALCEVCSIDSLISNFILPLQGSNVSGKDGRVHCSLNINTETGRLSARRPNLQNQPALEKDRYKIRQAFIASPGNSLIVADYGQLELRILAHLASCKSMKEAFIAGGDFHSRTAMNMYPHIREAVENGEVLLEWHPQPGQEKPPVPLLKDAFASERRKAKMLNFSIAYGKTAIGLSRDWKVSREEAQDTVNLWYNDRQEVRKWQELRKKEAIQNGYVLTLLGRARKFPEYRSRAQKNHIERAAINTPVQGSAADVAMCAMLEISKNQRLKELGWKLLLQIHDEVILEGPSESAENAKDIVVNCMSEPFNGKNILSVDLSVDAKCAQNCYNLARSFEARMASISSCTAPPASLFSSTTKLNNTSSSLRLSSRFLGTRVVKLRIRLGPSNGSRATCWFKFGKNGVDAENAGIYGSQSRDDFDRDDVEQYFNYMGMLAVEGTYDKMEALLNQNIHPVDILLMLAASEGDKPKIEELLRAGADYTVKDADGRTALDRASSEEIRDLIHGSLTQNA</sequence>
<evidence type="ECO:0000256" key="25">
    <source>
        <dbReference type="ARBA" id="ARBA00023180"/>
    </source>
</evidence>